<proteinExistence type="predicted"/>
<sequence length="168" mass="19038">MSFGFKYSQHTEKETRFAEMADGLRELIEADMDWKEKPKKLLKKVSEKIKALDSDLLTFGETEIKFGLFLEDAVKQAAKTPTGKNPAAVKILDRRVDNVMEREKEILTDLGTVAQLILHANRQSTQGLIKLIEKPDSEIMTDLNVSRFTAIKELEKVVGADFRRKALG</sequence>
<organism evidence="1 2">
    <name type="scientific">Fermentimicrarchaeum limneticum</name>
    <dbReference type="NCBI Taxonomy" id="2795018"/>
    <lineage>
        <taxon>Archaea</taxon>
        <taxon>Candidatus Micrarchaeota</taxon>
        <taxon>Candidatus Fermentimicrarchaeales</taxon>
        <taxon>Candidatus Fermentimicrarchaeaceae</taxon>
        <taxon>Candidatus Fermentimicrarchaeum</taxon>
    </lineage>
</organism>
<dbReference type="EMBL" id="CP058998">
    <property type="protein sequence ID" value="QLJ52651.1"/>
    <property type="molecule type" value="Genomic_DNA"/>
</dbReference>
<accession>A0A7D5XCJ7</accession>
<dbReference type="KEGG" id="flt:Sv326_0476"/>
<gene>
    <name evidence="1" type="ORF">Sv326_0476</name>
</gene>
<protein>
    <submittedName>
        <fullName evidence="1">Uncharacterized protein</fullName>
    </submittedName>
</protein>
<reference evidence="2" key="1">
    <citation type="submission" date="2020-07" db="EMBL/GenBank/DDBJ databases">
        <title>Metabolic diversity and evolutionary history of the archaeal phylum ###Micrarchaeota### uncovered from a freshwater lake metagenome.</title>
        <authorList>
            <person name="Kadnikov V.V."/>
            <person name="Savvichev A.S."/>
            <person name="Mardanov A.V."/>
            <person name="Beletsky A.V."/>
            <person name="Chupakov A.V."/>
            <person name="Kokryatskaya N.M."/>
            <person name="Pimenov N.V."/>
            <person name="Ravin N.V."/>
        </authorList>
    </citation>
    <scope>NUCLEOTIDE SEQUENCE [LARGE SCALE GENOMIC DNA]</scope>
</reference>
<dbReference type="Proteomes" id="UP000510821">
    <property type="component" value="Chromosome"/>
</dbReference>
<name>A0A7D5XCJ7_FERL1</name>
<dbReference type="AlphaFoldDB" id="A0A7D5XCJ7"/>
<evidence type="ECO:0000313" key="1">
    <source>
        <dbReference type="EMBL" id="QLJ52651.1"/>
    </source>
</evidence>
<evidence type="ECO:0000313" key="2">
    <source>
        <dbReference type="Proteomes" id="UP000510821"/>
    </source>
</evidence>